<dbReference type="AlphaFoldDB" id="A0A3Q3FCC0"/>
<evidence type="ECO:0000313" key="1">
    <source>
        <dbReference type="Ensembl" id="ENSLBEP00000016777.1"/>
    </source>
</evidence>
<protein>
    <submittedName>
        <fullName evidence="1">Uncharacterized protein</fullName>
    </submittedName>
</protein>
<proteinExistence type="predicted"/>
<name>A0A3Q3FCC0_9LABR</name>
<dbReference type="GeneTree" id="ENSGT00940000178651"/>
<dbReference type="Ensembl" id="ENSLBET00000017724.1">
    <property type="protein sequence ID" value="ENSLBEP00000016777.1"/>
    <property type="gene ID" value="ENSLBEG00000012931.1"/>
</dbReference>
<evidence type="ECO:0000313" key="2">
    <source>
        <dbReference type="Proteomes" id="UP000261660"/>
    </source>
</evidence>
<accession>A0A3Q3FCC0</accession>
<organism evidence="1 2">
    <name type="scientific">Labrus bergylta</name>
    <name type="common">ballan wrasse</name>
    <dbReference type="NCBI Taxonomy" id="56723"/>
    <lineage>
        <taxon>Eukaryota</taxon>
        <taxon>Metazoa</taxon>
        <taxon>Chordata</taxon>
        <taxon>Craniata</taxon>
        <taxon>Vertebrata</taxon>
        <taxon>Euteleostomi</taxon>
        <taxon>Actinopterygii</taxon>
        <taxon>Neopterygii</taxon>
        <taxon>Teleostei</taxon>
        <taxon>Neoteleostei</taxon>
        <taxon>Acanthomorphata</taxon>
        <taxon>Eupercaria</taxon>
        <taxon>Labriformes</taxon>
        <taxon>Labridae</taxon>
        <taxon>Labrus</taxon>
    </lineage>
</organism>
<sequence length="124" mass="14260">GCQMMSHTGGTIYAWLENPVKFEKSNGVNITLDAEIVQKSDNEEEETHILIVDSALHLRTFARWAEPMLIYFHPEQHGARPPHPPPGLFHGHLWLMHLKLCHSKICTFGATAFKYLIEMYATRY</sequence>
<reference evidence="1" key="2">
    <citation type="submission" date="2025-09" db="UniProtKB">
        <authorList>
            <consortium name="Ensembl"/>
        </authorList>
    </citation>
    <scope>IDENTIFICATION</scope>
</reference>
<keyword evidence="2" id="KW-1185">Reference proteome</keyword>
<reference evidence="1" key="1">
    <citation type="submission" date="2025-08" db="UniProtKB">
        <authorList>
            <consortium name="Ensembl"/>
        </authorList>
    </citation>
    <scope>IDENTIFICATION</scope>
</reference>
<dbReference type="Proteomes" id="UP000261660">
    <property type="component" value="Unplaced"/>
</dbReference>